<dbReference type="RefSeq" id="WP_227228078.1">
    <property type="nucleotide sequence ID" value="NZ_JAJCVJ010000001.1"/>
</dbReference>
<dbReference type="EC" id="3.-.-.-" evidence="2"/>
<comment type="similarity">
    <text evidence="1">Belongs to the HAD-like hydrolase superfamily.</text>
</comment>
<dbReference type="Gene3D" id="1.10.150.240">
    <property type="entry name" value="Putative phosphatase, domain 2"/>
    <property type="match status" value="1"/>
</dbReference>
<dbReference type="Gene3D" id="3.40.50.1000">
    <property type="entry name" value="HAD superfamily/HAD-like"/>
    <property type="match status" value="1"/>
</dbReference>
<gene>
    <name evidence="2" type="ORF">ACFPJ5_06480</name>
</gene>
<dbReference type="Pfam" id="PF13419">
    <property type="entry name" value="HAD_2"/>
    <property type="match status" value="1"/>
</dbReference>
<comment type="caution">
    <text evidence="2">The sequence shown here is derived from an EMBL/GenBank/DDBJ whole genome shotgun (WGS) entry which is preliminary data.</text>
</comment>
<evidence type="ECO:0000313" key="3">
    <source>
        <dbReference type="Proteomes" id="UP001596201"/>
    </source>
</evidence>
<dbReference type="AlphaFoldDB" id="A0ABD5R9I4"/>
<dbReference type="GO" id="GO:0016787">
    <property type="term" value="F:hydrolase activity"/>
    <property type="evidence" value="ECO:0007669"/>
    <property type="project" value="UniProtKB-KW"/>
</dbReference>
<evidence type="ECO:0000313" key="2">
    <source>
        <dbReference type="EMBL" id="MFC5366580.1"/>
    </source>
</evidence>
<dbReference type="InterPro" id="IPR050155">
    <property type="entry name" value="HAD-like_hydrolase_sf"/>
</dbReference>
<protein>
    <submittedName>
        <fullName evidence="2">HAD family hydrolase</fullName>
        <ecNumber evidence="2">3.-.-.-</ecNumber>
    </submittedName>
</protein>
<dbReference type="SFLD" id="SFLDG01129">
    <property type="entry name" value="C1.5:_HAD__Beta-PGM__Phosphata"/>
    <property type="match status" value="1"/>
</dbReference>
<keyword evidence="3" id="KW-1185">Reference proteome</keyword>
<dbReference type="Proteomes" id="UP001596201">
    <property type="component" value="Unassembled WGS sequence"/>
</dbReference>
<organism evidence="2 3">
    <name type="scientific">Salinirubrum litoreum</name>
    <dbReference type="NCBI Taxonomy" id="1126234"/>
    <lineage>
        <taxon>Archaea</taxon>
        <taxon>Methanobacteriati</taxon>
        <taxon>Methanobacteriota</taxon>
        <taxon>Stenosarchaea group</taxon>
        <taxon>Halobacteria</taxon>
        <taxon>Halobacteriales</taxon>
        <taxon>Haloferacaceae</taxon>
        <taxon>Salinirubrum</taxon>
    </lineage>
</organism>
<sequence>MYDAVIFDNDGVLVDLADRSLLVESTRIAFETVGVTDPAEEHVEAMTLGVAPETVHRVAETYGVDPETLWASRDHASSVAQQDAIRAGQKSLYDDVDAVAGIELPKAIVSTNQQTTIDFLLSHFDMAHLFDPAIGREPTVESLHRKKPNPYYLDRAVRALDARNPLFVGDSDSDVAAAEAVGIDSAFVRRSHRAGHTPEPDPTHDLDSLYDLHGILDG</sequence>
<dbReference type="InterPro" id="IPR023198">
    <property type="entry name" value="PGP-like_dom2"/>
</dbReference>
<keyword evidence="2" id="KW-0378">Hydrolase</keyword>
<dbReference type="EMBL" id="JBHSKX010000001">
    <property type="protein sequence ID" value="MFC5366580.1"/>
    <property type="molecule type" value="Genomic_DNA"/>
</dbReference>
<dbReference type="InterPro" id="IPR036412">
    <property type="entry name" value="HAD-like_sf"/>
</dbReference>
<dbReference type="NCBIfam" id="TIGR01549">
    <property type="entry name" value="HAD-SF-IA-v1"/>
    <property type="match status" value="1"/>
</dbReference>
<dbReference type="InterPro" id="IPR023214">
    <property type="entry name" value="HAD_sf"/>
</dbReference>
<evidence type="ECO:0000256" key="1">
    <source>
        <dbReference type="ARBA" id="ARBA00007958"/>
    </source>
</evidence>
<dbReference type="PANTHER" id="PTHR43434:SF1">
    <property type="entry name" value="PHOSPHOGLYCOLATE PHOSPHATASE"/>
    <property type="match status" value="1"/>
</dbReference>
<dbReference type="SUPFAM" id="SSF56784">
    <property type="entry name" value="HAD-like"/>
    <property type="match status" value="1"/>
</dbReference>
<accession>A0ABD5R9I4</accession>
<dbReference type="PANTHER" id="PTHR43434">
    <property type="entry name" value="PHOSPHOGLYCOLATE PHOSPHATASE"/>
    <property type="match status" value="1"/>
</dbReference>
<dbReference type="InterPro" id="IPR006439">
    <property type="entry name" value="HAD-SF_hydro_IA"/>
</dbReference>
<dbReference type="InterPro" id="IPR041492">
    <property type="entry name" value="HAD_2"/>
</dbReference>
<reference evidence="2 3" key="1">
    <citation type="journal article" date="2019" name="Int. J. Syst. Evol. Microbiol.">
        <title>The Global Catalogue of Microorganisms (GCM) 10K type strain sequencing project: providing services to taxonomists for standard genome sequencing and annotation.</title>
        <authorList>
            <consortium name="The Broad Institute Genomics Platform"/>
            <consortium name="The Broad Institute Genome Sequencing Center for Infectious Disease"/>
            <person name="Wu L."/>
            <person name="Ma J."/>
        </authorList>
    </citation>
    <scope>NUCLEOTIDE SEQUENCE [LARGE SCALE GENOMIC DNA]</scope>
    <source>
        <strain evidence="2 3">CGMCC 1.12237</strain>
    </source>
</reference>
<dbReference type="SFLD" id="SFLDS00003">
    <property type="entry name" value="Haloacid_Dehalogenase"/>
    <property type="match status" value="1"/>
</dbReference>
<name>A0ABD5R9I4_9EURY</name>
<proteinExistence type="inferred from homology"/>